<reference evidence="2" key="1">
    <citation type="submission" date="2023-07" db="EMBL/GenBank/DDBJ databases">
        <authorList>
            <consortium name="AG Swart"/>
            <person name="Singh M."/>
            <person name="Singh A."/>
            <person name="Seah K."/>
            <person name="Emmerich C."/>
        </authorList>
    </citation>
    <scope>NUCLEOTIDE SEQUENCE</scope>
    <source>
        <strain evidence="2">DP1</strain>
    </source>
</reference>
<evidence type="ECO:0008006" key="4">
    <source>
        <dbReference type="Google" id="ProtNLM"/>
    </source>
</evidence>
<organism evidence="2 3">
    <name type="scientific">Euplotes crassus</name>
    <dbReference type="NCBI Taxonomy" id="5936"/>
    <lineage>
        <taxon>Eukaryota</taxon>
        <taxon>Sar</taxon>
        <taxon>Alveolata</taxon>
        <taxon>Ciliophora</taxon>
        <taxon>Intramacronucleata</taxon>
        <taxon>Spirotrichea</taxon>
        <taxon>Hypotrichia</taxon>
        <taxon>Euplotida</taxon>
        <taxon>Euplotidae</taxon>
        <taxon>Moneuplotes</taxon>
    </lineage>
</organism>
<keyword evidence="3" id="KW-1185">Reference proteome</keyword>
<accession>A0AAD1XMN5</accession>
<keyword evidence="1" id="KW-0732">Signal</keyword>
<name>A0AAD1XMN5_EUPCR</name>
<feature type="chain" id="PRO_5042152905" description="Secreted protein" evidence="1">
    <location>
        <begin position="20"/>
        <end position="127"/>
    </location>
</feature>
<evidence type="ECO:0000313" key="3">
    <source>
        <dbReference type="Proteomes" id="UP001295684"/>
    </source>
</evidence>
<comment type="caution">
    <text evidence="2">The sequence shown here is derived from an EMBL/GenBank/DDBJ whole genome shotgun (WGS) entry which is preliminary data.</text>
</comment>
<sequence>MKSIIVDLVCLILISCCNAKFSMFDLGRTSKDVEKYTKAARSGLQSFMTEFYSPQNHTLDDVCLGEEFKGWMVKFVNNFKRYNDMTDFVISQIECLLVSIRLTVDFCQAFEFVSDAGRECRSNSCGV</sequence>
<proteinExistence type="predicted"/>
<protein>
    <recommendedName>
        <fullName evidence="4">Secreted protein</fullName>
    </recommendedName>
</protein>
<evidence type="ECO:0000313" key="2">
    <source>
        <dbReference type="EMBL" id="CAI2375444.1"/>
    </source>
</evidence>
<feature type="signal peptide" evidence="1">
    <location>
        <begin position="1"/>
        <end position="19"/>
    </location>
</feature>
<dbReference type="Proteomes" id="UP001295684">
    <property type="component" value="Unassembled WGS sequence"/>
</dbReference>
<dbReference type="EMBL" id="CAMPGE010016925">
    <property type="protein sequence ID" value="CAI2375444.1"/>
    <property type="molecule type" value="Genomic_DNA"/>
</dbReference>
<dbReference type="AlphaFoldDB" id="A0AAD1XMN5"/>
<gene>
    <name evidence="2" type="ORF">ECRASSUSDP1_LOCUS16806</name>
</gene>
<evidence type="ECO:0000256" key="1">
    <source>
        <dbReference type="SAM" id="SignalP"/>
    </source>
</evidence>